<reference evidence="1" key="1">
    <citation type="submission" date="2020-05" db="EMBL/GenBank/DDBJ databases">
        <authorList>
            <person name="Chiriac C."/>
            <person name="Salcher M."/>
            <person name="Ghai R."/>
            <person name="Kavagutti S V."/>
        </authorList>
    </citation>
    <scope>NUCLEOTIDE SEQUENCE</scope>
</reference>
<name>A0A6J5SI01_9CAUD</name>
<protein>
    <submittedName>
        <fullName evidence="1">SaV-like</fullName>
    </submittedName>
</protein>
<gene>
    <name evidence="1" type="ORF">UFOVP1451_16</name>
</gene>
<dbReference type="Pfam" id="PF11753">
    <property type="entry name" value="DUF3310"/>
    <property type="match status" value="1"/>
</dbReference>
<accession>A0A6J5SI01</accession>
<sequence>MKITNHTKFKKGDRLESAEHGTTLLVQEVCKDGVVFFNEKLALSKLLPTTVLETRLKTFKKIKVKPVPETKLRSTAVVPEKAILNPDHYRKGAIEPWDFIVDQGLNYLAGNVVKYISRYKHKNGVEDLKKAKTYLEKLISIEERSK</sequence>
<proteinExistence type="predicted"/>
<dbReference type="InterPro" id="IPR021739">
    <property type="entry name" value="SaV-like"/>
</dbReference>
<dbReference type="EMBL" id="LR797397">
    <property type="protein sequence ID" value="CAB4213330.1"/>
    <property type="molecule type" value="Genomic_DNA"/>
</dbReference>
<evidence type="ECO:0000313" key="1">
    <source>
        <dbReference type="EMBL" id="CAB4213330.1"/>
    </source>
</evidence>
<organism evidence="1">
    <name type="scientific">uncultured Caudovirales phage</name>
    <dbReference type="NCBI Taxonomy" id="2100421"/>
    <lineage>
        <taxon>Viruses</taxon>
        <taxon>Duplodnaviria</taxon>
        <taxon>Heunggongvirae</taxon>
        <taxon>Uroviricota</taxon>
        <taxon>Caudoviricetes</taxon>
        <taxon>Peduoviridae</taxon>
        <taxon>Maltschvirus</taxon>
        <taxon>Maltschvirus maltsch</taxon>
    </lineage>
</organism>